<evidence type="ECO:0000259" key="1">
    <source>
        <dbReference type="Pfam" id="PF01869"/>
    </source>
</evidence>
<dbReference type="CDD" id="cd24007">
    <property type="entry name" value="ASKHA_NBD_eukNAGK-like"/>
    <property type="match status" value="1"/>
</dbReference>
<dbReference type="Gene3D" id="3.30.420.40">
    <property type="match status" value="2"/>
</dbReference>
<sequence length="320" mass="33219">MSVADHVLGVDGGGTTTIAWLASREGRDGFEVFGHGQSGPSNLRVAGFDVASRNVDQAIQQAFQSAGMQQCQVQSLCLAMAGSDRQAERKQWRSWAESHQLASEKLVVTNDAVPVIFAANPKGQGIALIAGTGSLALGRIAGGNIARDDGNTARAGGWGPLIGDEGSGYAIALGALRAAAKAADGRGEKTELLPRFCQALEVNDPSQIISAIYSDTYDRSKIASLASIVFDAADDQVAANIIHQAALELALMAHAATDQLGLDTQASVLAITGGVALNQPAFVEQIVAHLRDRSVVFAKTSLEKFPVAGAVQMAISALQS</sequence>
<dbReference type="OrthoDB" id="9772633at2"/>
<dbReference type="InterPro" id="IPR052519">
    <property type="entry name" value="Euk-type_GlcNAc_Kinase"/>
</dbReference>
<keyword evidence="3" id="KW-1185">Reference proteome</keyword>
<dbReference type="EMBL" id="CP036526">
    <property type="protein sequence ID" value="QDT08607.1"/>
    <property type="molecule type" value="Genomic_DNA"/>
</dbReference>
<gene>
    <name evidence="2" type="primary">gspK</name>
    <name evidence="2" type="ORF">K239x_05470</name>
</gene>
<organism evidence="2 3">
    <name type="scientific">Stieleria marina</name>
    <dbReference type="NCBI Taxonomy" id="1930275"/>
    <lineage>
        <taxon>Bacteria</taxon>
        <taxon>Pseudomonadati</taxon>
        <taxon>Planctomycetota</taxon>
        <taxon>Planctomycetia</taxon>
        <taxon>Pirellulales</taxon>
        <taxon>Pirellulaceae</taxon>
        <taxon>Stieleria</taxon>
    </lineage>
</organism>
<dbReference type="InterPro" id="IPR002731">
    <property type="entry name" value="ATPase_BadF"/>
</dbReference>
<keyword evidence="2" id="KW-0808">Transferase</keyword>
<dbReference type="RefSeq" id="WP_145416125.1">
    <property type="nucleotide sequence ID" value="NZ_CP036526.1"/>
</dbReference>
<dbReference type="SUPFAM" id="SSF53067">
    <property type="entry name" value="Actin-like ATPase domain"/>
    <property type="match status" value="2"/>
</dbReference>
<dbReference type="GO" id="GO:0047931">
    <property type="term" value="F:glucosamine kinase activity"/>
    <property type="evidence" value="ECO:0007669"/>
    <property type="project" value="UniProtKB-EC"/>
</dbReference>
<keyword evidence="2" id="KW-0418">Kinase</keyword>
<reference evidence="2 3" key="1">
    <citation type="submission" date="2019-02" db="EMBL/GenBank/DDBJ databases">
        <title>Deep-cultivation of Planctomycetes and their phenomic and genomic characterization uncovers novel biology.</title>
        <authorList>
            <person name="Wiegand S."/>
            <person name="Jogler M."/>
            <person name="Boedeker C."/>
            <person name="Pinto D."/>
            <person name="Vollmers J."/>
            <person name="Rivas-Marin E."/>
            <person name="Kohn T."/>
            <person name="Peeters S.H."/>
            <person name="Heuer A."/>
            <person name="Rast P."/>
            <person name="Oberbeckmann S."/>
            <person name="Bunk B."/>
            <person name="Jeske O."/>
            <person name="Meyerdierks A."/>
            <person name="Storesund J.E."/>
            <person name="Kallscheuer N."/>
            <person name="Luecker S."/>
            <person name="Lage O.M."/>
            <person name="Pohl T."/>
            <person name="Merkel B.J."/>
            <person name="Hornburger P."/>
            <person name="Mueller R.-W."/>
            <person name="Bruemmer F."/>
            <person name="Labrenz M."/>
            <person name="Spormann A.M."/>
            <person name="Op den Camp H."/>
            <person name="Overmann J."/>
            <person name="Amann R."/>
            <person name="Jetten M.S.M."/>
            <person name="Mascher T."/>
            <person name="Medema M.H."/>
            <person name="Devos D.P."/>
            <person name="Kaster A.-K."/>
            <person name="Ovreas L."/>
            <person name="Rohde M."/>
            <person name="Galperin M.Y."/>
            <person name="Jogler C."/>
        </authorList>
    </citation>
    <scope>NUCLEOTIDE SEQUENCE [LARGE SCALE GENOMIC DNA]</scope>
    <source>
        <strain evidence="2 3">K23_9</strain>
    </source>
</reference>
<name>A0A517NNA0_9BACT</name>
<proteinExistence type="predicted"/>
<dbReference type="Pfam" id="PF01869">
    <property type="entry name" value="BcrAD_BadFG"/>
    <property type="match status" value="1"/>
</dbReference>
<evidence type="ECO:0000313" key="2">
    <source>
        <dbReference type="EMBL" id="QDT08607.1"/>
    </source>
</evidence>
<evidence type="ECO:0000313" key="3">
    <source>
        <dbReference type="Proteomes" id="UP000319817"/>
    </source>
</evidence>
<dbReference type="InterPro" id="IPR043129">
    <property type="entry name" value="ATPase_NBD"/>
</dbReference>
<dbReference type="EC" id="2.7.1.8" evidence="2"/>
<dbReference type="PANTHER" id="PTHR43190">
    <property type="entry name" value="N-ACETYL-D-GLUCOSAMINE KINASE"/>
    <property type="match status" value="1"/>
</dbReference>
<feature type="domain" description="ATPase BadF/BadG/BcrA/BcrD type" evidence="1">
    <location>
        <begin position="8"/>
        <end position="283"/>
    </location>
</feature>
<accession>A0A517NNA0</accession>
<dbReference type="AlphaFoldDB" id="A0A517NNA0"/>
<protein>
    <submittedName>
        <fullName evidence="2">Glucosamine kinase GspK</fullName>
        <ecNumber evidence="2">2.7.1.8</ecNumber>
    </submittedName>
</protein>
<dbReference type="Proteomes" id="UP000319817">
    <property type="component" value="Chromosome"/>
</dbReference>
<dbReference type="PANTHER" id="PTHR43190:SF3">
    <property type="entry name" value="N-ACETYL-D-GLUCOSAMINE KINASE"/>
    <property type="match status" value="1"/>
</dbReference>